<organism evidence="1 2">
    <name type="scientific">Ambrosiozyma monospora</name>
    <name type="common">Yeast</name>
    <name type="synonym">Endomycopsis monosporus</name>
    <dbReference type="NCBI Taxonomy" id="43982"/>
    <lineage>
        <taxon>Eukaryota</taxon>
        <taxon>Fungi</taxon>
        <taxon>Dikarya</taxon>
        <taxon>Ascomycota</taxon>
        <taxon>Saccharomycotina</taxon>
        <taxon>Pichiomycetes</taxon>
        <taxon>Pichiales</taxon>
        <taxon>Pichiaceae</taxon>
        <taxon>Ambrosiozyma</taxon>
    </lineage>
</organism>
<reference evidence="1" key="1">
    <citation type="submission" date="2023-04" db="EMBL/GenBank/DDBJ databases">
        <title>Ambrosiozyma monospora NBRC 10751.</title>
        <authorList>
            <person name="Ichikawa N."/>
            <person name="Sato H."/>
            <person name="Tonouchi N."/>
        </authorList>
    </citation>
    <scope>NUCLEOTIDE SEQUENCE</scope>
    <source>
        <strain evidence="1">NBRC 10751</strain>
    </source>
</reference>
<dbReference type="Proteomes" id="UP001165064">
    <property type="component" value="Unassembled WGS sequence"/>
</dbReference>
<comment type="caution">
    <text evidence="1">The sequence shown here is derived from an EMBL/GenBank/DDBJ whole genome shotgun (WGS) entry which is preliminary data.</text>
</comment>
<keyword evidence="2" id="KW-1185">Reference proteome</keyword>
<evidence type="ECO:0000313" key="1">
    <source>
        <dbReference type="EMBL" id="GME94412.1"/>
    </source>
</evidence>
<gene>
    <name evidence="1" type="ORF">Amon02_000956700</name>
</gene>
<accession>A0ACB5TSZ1</accession>
<evidence type="ECO:0000313" key="2">
    <source>
        <dbReference type="Proteomes" id="UP001165064"/>
    </source>
</evidence>
<protein>
    <submittedName>
        <fullName evidence="1">Unnamed protein product</fullName>
    </submittedName>
</protein>
<dbReference type="EMBL" id="BSXS01009033">
    <property type="protein sequence ID" value="GME94412.1"/>
    <property type="molecule type" value="Genomic_DNA"/>
</dbReference>
<proteinExistence type="predicted"/>
<sequence length="92" mass="10445">MFYCLLSLPLPSPNDSVKGESAEKYVYKMSPDTLWMRTTISQSNDVRALTNIILSQNDHSRSNIKTENQELIQSFETALIESVKSATFKKIT</sequence>
<name>A0ACB5TSZ1_AMBMO</name>